<evidence type="ECO:0000256" key="6">
    <source>
        <dbReference type="ARBA" id="ARBA00022691"/>
    </source>
</evidence>
<keyword evidence="5 13" id="KW-0808">Transferase</keyword>
<protein>
    <recommendedName>
        <fullName evidence="3">Small RNA 2'-O-methyltransferase</fullName>
        <ecNumber evidence="11">2.1.1.386</ecNumber>
    </recommendedName>
</protein>
<dbReference type="KEGG" id="rfr:Rfer_3568"/>
<gene>
    <name evidence="13" type="ordered locus">Rfer_3568</name>
</gene>
<keyword evidence="7" id="KW-0479">Metal-binding</keyword>
<comment type="catalytic activity">
    <reaction evidence="12">
        <text>small RNA 3'-end nucleotide + S-adenosyl-L-methionine = small RNA 3'-end 2'-O-methylnucleotide + S-adenosyl-L-homocysteine + H(+)</text>
        <dbReference type="Rhea" id="RHEA:37887"/>
        <dbReference type="Rhea" id="RHEA-COMP:10415"/>
        <dbReference type="Rhea" id="RHEA-COMP:10416"/>
        <dbReference type="ChEBI" id="CHEBI:15378"/>
        <dbReference type="ChEBI" id="CHEBI:57856"/>
        <dbReference type="ChEBI" id="CHEBI:59789"/>
        <dbReference type="ChEBI" id="CHEBI:74896"/>
        <dbReference type="ChEBI" id="CHEBI:74898"/>
        <dbReference type="EC" id="2.1.1.386"/>
    </reaction>
</comment>
<dbReference type="STRING" id="338969.Rfer_3568"/>
<accession>Q21SI1</accession>
<dbReference type="Gene3D" id="3.40.50.150">
    <property type="entry name" value="Vaccinia Virus protein VP39"/>
    <property type="match status" value="1"/>
</dbReference>
<proteinExistence type="inferred from homology"/>
<keyword evidence="6" id="KW-0949">S-adenosyl-L-methionine</keyword>
<dbReference type="PANTHER" id="PTHR21404">
    <property type="entry name" value="HEN1"/>
    <property type="match status" value="1"/>
</dbReference>
<name>Q21SI1_ALBFT</name>
<dbReference type="PANTHER" id="PTHR21404:SF3">
    <property type="entry name" value="SMALL RNA 2'-O-METHYLTRANSFERASE"/>
    <property type="match status" value="1"/>
</dbReference>
<organism evidence="13 14">
    <name type="scientific">Albidiferax ferrireducens (strain ATCC BAA-621 / DSM 15236 / T118)</name>
    <name type="common">Rhodoferax ferrireducens</name>
    <dbReference type="NCBI Taxonomy" id="338969"/>
    <lineage>
        <taxon>Bacteria</taxon>
        <taxon>Pseudomonadati</taxon>
        <taxon>Pseudomonadota</taxon>
        <taxon>Betaproteobacteria</taxon>
        <taxon>Burkholderiales</taxon>
        <taxon>Comamonadaceae</taxon>
        <taxon>Rhodoferax</taxon>
    </lineage>
</organism>
<keyword evidence="9" id="KW-0694">RNA-binding</keyword>
<comment type="similarity">
    <text evidence="2">Belongs to the methyltransferase superfamily. HEN1 family.</text>
</comment>
<keyword evidence="8" id="KW-0460">Magnesium</keyword>
<dbReference type="eggNOG" id="COG2226">
    <property type="taxonomic scope" value="Bacteria"/>
</dbReference>
<evidence type="ECO:0000313" key="13">
    <source>
        <dbReference type="EMBL" id="ABD71272.1"/>
    </source>
</evidence>
<dbReference type="InterPro" id="IPR026610">
    <property type="entry name" value="Hen1"/>
</dbReference>
<dbReference type="SUPFAM" id="SSF53335">
    <property type="entry name" value="S-adenosyl-L-methionine-dependent methyltransferases"/>
    <property type="match status" value="1"/>
</dbReference>
<evidence type="ECO:0000256" key="3">
    <source>
        <dbReference type="ARBA" id="ARBA00021330"/>
    </source>
</evidence>
<dbReference type="OrthoDB" id="9795085at2"/>
<dbReference type="CDD" id="cd02440">
    <property type="entry name" value="AdoMet_MTases"/>
    <property type="match status" value="1"/>
</dbReference>
<evidence type="ECO:0000256" key="1">
    <source>
        <dbReference type="ARBA" id="ARBA00001946"/>
    </source>
</evidence>
<evidence type="ECO:0000256" key="2">
    <source>
        <dbReference type="ARBA" id="ARBA00009026"/>
    </source>
</evidence>
<dbReference type="EC" id="2.1.1.386" evidence="11"/>
<evidence type="ECO:0000256" key="12">
    <source>
        <dbReference type="ARBA" id="ARBA00048418"/>
    </source>
</evidence>
<keyword evidence="14" id="KW-1185">Reference proteome</keyword>
<dbReference type="InterPro" id="IPR029063">
    <property type="entry name" value="SAM-dependent_MTases_sf"/>
</dbReference>
<dbReference type="GO" id="GO:0003723">
    <property type="term" value="F:RNA binding"/>
    <property type="evidence" value="ECO:0007669"/>
    <property type="project" value="UniProtKB-KW"/>
</dbReference>
<evidence type="ECO:0000256" key="9">
    <source>
        <dbReference type="ARBA" id="ARBA00022884"/>
    </source>
</evidence>
<reference evidence="14" key="1">
    <citation type="submission" date="2006-02" db="EMBL/GenBank/DDBJ databases">
        <title>Complete sequence of chromosome of Rhodoferax ferrireducens DSM 15236.</title>
        <authorList>
            <person name="Copeland A."/>
            <person name="Lucas S."/>
            <person name="Lapidus A."/>
            <person name="Barry K."/>
            <person name="Detter J.C."/>
            <person name="Glavina del Rio T."/>
            <person name="Hammon N."/>
            <person name="Israni S."/>
            <person name="Pitluck S."/>
            <person name="Brettin T."/>
            <person name="Bruce D."/>
            <person name="Han C."/>
            <person name="Tapia R."/>
            <person name="Gilna P."/>
            <person name="Kiss H."/>
            <person name="Schmutz J."/>
            <person name="Larimer F."/>
            <person name="Land M."/>
            <person name="Kyrpides N."/>
            <person name="Ivanova N."/>
            <person name="Richardson P."/>
        </authorList>
    </citation>
    <scope>NUCLEOTIDE SEQUENCE [LARGE SCALE GENOMIC DNA]</scope>
    <source>
        <strain evidence="14">ATCC BAA-621 / DSM 15236 / T118</strain>
    </source>
</reference>
<dbReference type="Pfam" id="PF13489">
    <property type="entry name" value="Methyltransf_23"/>
    <property type="match status" value="1"/>
</dbReference>
<keyword evidence="4 13" id="KW-0489">Methyltransferase</keyword>
<dbReference type="GO" id="GO:0031047">
    <property type="term" value="P:regulatory ncRNA-mediated gene silencing"/>
    <property type="evidence" value="ECO:0007669"/>
    <property type="project" value="UniProtKB-KW"/>
</dbReference>
<dbReference type="Proteomes" id="UP000008332">
    <property type="component" value="Chromosome"/>
</dbReference>
<evidence type="ECO:0000256" key="11">
    <source>
        <dbReference type="ARBA" id="ARBA00035025"/>
    </source>
</evidence>
<evidence type="ECO:0000256" key="4">
    <source>
        <dbReference type="ARBA" id="ARBA00022603"/>
    </source>
</evidence>
<evidence type="ECO:0000256" key="10">
    <source>
        <dbReference type="ARBA" id="ARBA00023158"/>
    </source>
</evidence>
<dbReference type="GO" id="GO:0046872">
    <property type="term" value="F:metal ion binding"/>
    <property type="evidence" value="ECO:0007669"/>
    <property type="project" value="UniProtKB-KW"/>
</dbReference>
<dbReference type="GO" id="GO:0090486">
    <property type="term" value="F:small RNA 2'-O-methyltransferase activity"/>
    <property type="evidence" value="ECO:0007669"/>
    <property type="project" value="UniProtKB-EC"/>
</dbReference>
<evidence type="ECO:0000313" key="14">
    <source>
        <dbReference type="Proteomes" id="UP000008332"/>
    </source>
</evidence>
<comment type="cofactor">
    <cofactor evidence="1">
        <name>Mg(2+)</name>
        <dbReference type="ChEBI" id="CHEBI:18420"/>
    </cofactor>
</comment>
<evidence type="ECO:0000256" key="7">
    <source>
        <dbReference type="ARBA" id="ARBA00022723"/>
    </source>
</evidence>
<dbReference type="GO" id="GO:0001510">
    <property type="term" value="P:RNA methylation"/>
    <property type="evidence" value="ECO:0007669"/>
    <property type="project" value="InterPro"/>
</dbReference>
<evidence type="ECO:0000256" key="8">
    <source>
        <dbReference type="ARBA" id="ARBA00022842"/>
    </source>
</evidence>
<keyword evidence="10" id="KW-0943">RNA-mediated gene silencing</keyword>
<evidence type="ECO:0000256" key="5">
    <source>
        <dbReference type="ARBA" id="ARBA00022679"/>
    </source>
</evidence>
<dbReference type="EMBL" id="CP000267">
    <property type="protein sequence ID" value="ABD71272.1"/>
    <property type="molecule type" value="Genomic_DNA"/>
</dbReference>
<dbReference type="AlphaFoldDB" id="Q21SI1"/>
<dbReference type="HOGENOM" id="CLU_044646_2_0_4"/>
<sequence length="202" mass="22425">MVSTLHDERLDTVVRELLASGATSVLDLGCGPGELLLRLRGHAQFVRLLGIDIDERVLADARFALGLDWLRPDPRLAVRLGSFTQVDRDLPGFDAAVMLETIEHIDPGHLPRVERAVFATMHPGLVLVTTPNQEYNLLHGMAAGRKRHPGHRFEWTRAQFQHWAGGVAQRHSYTVSFANLGPPDPLRGSSTQMARFMVKDAP</sequence>